<feature type="transmembrane region" description="Helical" evidence="5">
    <location>
        <begin position="355"/>
        <end position="375"/>
    </location>
</feature>
<evidence type="ECO:0000256" key="2">
    <source>
        <dbReference type="ARBA" id="ARBA00022723"/>
    </source>
</evidence>
<feature type="transmembrane region" description="Helical" evidence="5">
    <location>
        <begin position="317"/>
        <end position="343"/>
    </location>
</feature>
<evidence type="ECO:0000256" key="4">
    <source>
        <dbReference type="SAM" id="MobiDB-lite"/>
    </source>
</evidence>
<feature type="region of interest" description="Disordered" evidence="4">
    <location>
        <begin position="31"/>
        <end position="77"/>
    </location>
</feature>
<dbReference type="OrthoDB" id="3352408at2759"/>
<feature type="compositionally biased region" description="Basic and acidic residues" evidence="4">
    <location>
        <begin position="36"/>
        <end position="52"/>
    </location>
</feature>
<keyword evidence="5" id="KW-1133">Transmembrane helix</keyword>
<accession>A0A0D7AAX3</accession>
<keyword evidence="5" id="KW-0812">Transmembrane</keyword>
<dbReference type="PANTHER" id="PTHR24093">
    <property type="entry name" value="CATION TRANSPORTING ATPASE"/>
    <property type="match status" value="1"/>
</dbReference>
<dbReference type="Proteomes" id="UP000054144">
    <property type="component" value="Unassembled WGS sequence"/>
</dbReference>
<keyword evidence="2" id="KW-0479">Metal-binding</keyword>
<keyword evidence="5" id="KW-0472">Membrane</keyword>
<dbReference type="PANTHER" id="PTHR24093:SF369">
    <property type="entry name" value="CALCIUM-TRANSPORTING ATPASE"/>
    <property type="match status" value="1"/>
</dbReference>
<feature type="transmembrane region" description="Helical" evidence="5">
    <location>
        <begin position="180"/>
        <end position="200"/>
    </location>
</feature>
<feature type="region of interest" description="Disordered" evidence="4">
    <location>
        <begin position="1"/>
        <end position="20"/>
    </location>
</feature>
<dbReference type="InterPro" id="IPR006068">
    <property type="entry name" value="ATPase_P-typ_cation-transptr_C"/>
</dbReference>
<feature type="transmembrane region" description="Helical" evidence="5">
    <location>
        <begin position="212"/>
        <end position="229"/>
    </location>
</feature>
<feature type="domain" description="Cation-transporting P-type ATPase C-terminal" evidence="6">
    <location>
        <begin position="236"/>
        <end position="322"/>
    </location>
</feature>
<organism evidence="7 8">
    <name type="scientific">Fistulina hepatica ATCC 64428</name>
    <dbReference type="NCBI Taxonomy" id="1128425"/>
    <lineage>
        <taxon>Eukaryota</taxon>
        <taxon>Fungi</taxon>
        <taxon>Dikarya</taxon>
        <taxon>Basidiomycota</taxon>
        <taxon>Agaricomycotina</taxon>
        <taxon>Agaricomycetes</taxon>
        <taxon>Agaricomycetidae</taxon>
        <taxon>Agaricales</taxon>
        <taxon>Fistulinaceae</taxon>
        <taxon>Fistulina</taxon>
    </lineage>
</organism>
<evidence type="ECO:0000313" key="8">
    <source>
        <dbReference type="Proteomes" id="UP000054144"/>
    </source>
</evidence>
<evidence type="ECO:0000256" key="5">
    <source>
        <dbReference type="SAM" id="Phobius"/>
    </source>
</evidence>
<evidence type="ECO:0000259" key="6">
    <source>
        <dbReference type="Pfam" id="PF00689"/>
    </source>
</evidence>
<gene>
    <name evidence="7" type="ORF">FISHEDRAFT_59006</name>
</gene>
<evidence type="ECO:0000256" key="3">
    <source>
        <dbReference type="ARBA" id="ARBA00022842"/>
    </source>
</evidence>
<dbReference type="GO" id="GO:0012505">
    <property type="term" value="C:endomembrane system"/>
    <property type="evidence" value="ECO:0007669"/>
    <property type="project" value="UniProtKB-SubCell"/>
</dbReference>
<sequence>MHHLVKRSTRPTIDGEKDLYGIRADGPRYAYLAKTKGKEHAQLPSPDKEARTADQSGSHNGEEKKKEERPGEGPLRRKDLPEILAELYASAADYTLPVPFEHLATDVTLVGVVGIEDPLREGVREAVRKCSRMCTGDSVPADEDKKILIETLEFIGEVVGVMYRRWHQRRSCSEGSLSDIFLWTTILLQFYKAMIWGCCVNDSVCKFLQFQLCANVTVVVIMFMSAVASTKEETVVSTVQLLWINIIMDTFAAFAFATDPASEASLDRKPERKTVPLFTVHIVPAHQTIIFVIFHFLDNSILGLDDRKDSNSVTQTLAFNTFLPYFFGTILTEIMAQIIIVFVGGSTFEVTKIGVREWSASLALGVVSFSLGAIVRQPVGRFRPFLISSAFLEENKRCRQQVQRQNQGKGSSMARLSESVTVQKLLPTCVVGAFALRTIDKSCRQRLDSDELIPLCVSIHFLISTMIMSMAPTLMASAVAAGQSWMRHGSIANLIGADPFISPAALWEGKIQVDPDTDRSDDAYRRYGKQAASV</sequence>
<dbReference type="GO" id="GO:0005886">
    <property type="term" value="C:plasma membrane"/>
    <property type="evidence" value="ECO:0007669"/>
    <property type="project" value="TreeGrafter"/>
</dbReference>
<dbReference type="InterPro" id="IPR023298">
    <property type="entry name" value="ATPase_P-typ_TM_dom_sf"/>
</dbReference>
<evidence type="ECO:0000256" key="1">
    <source>
        <dbReference type="ARBA" id="ARBA00004127"/>
    </source>
</evidence>
<feature type="transmembrane region" description="Helical" evidence="5">
    <location>
        <begin position="277"/>
        <end position="297"/>
    </location>
</feature>
<evidence type="ECO:0000313" key="7">
    <source>
        <dbReference type="EMBL" id="KIY48162.1"/>
    </source>
</evidence>
<feature type="compositionally biased region" description="Basic and acidic residues" evidence="4">
    <location>
        <begin position="60"/>
        <end position="77"/>
    </location>
</feature>
<proteinExistence type="predicted"/>
<dbReference type="SUPFAM" id="SSF81665">
    <property type="entry name" value="Calcium ATPase, transmembrane domain M"/>
    <property type="match status" value="1"/>
</dbReference>
<dbReference type="GO" id="GO:0005388">
    <property type="term" value="F:P-type calcium transporter activity"/>
    <property type="evidence" value="ECO:0007669"/>
    <property type="project" value="TreeGrafter"/>
</dbReference>
<dbReference type="Gene3D" id="1.20.1110.10">
    <property type="entry name" value="Calcium-transporting ATPase, transmembrane domain"/>
    <property type="match status" value="1"/>
</dbReference>
<name>A0A0D7AAX3_9AGAR</name>
<keyword evidence="3" id="KW-0460">Magnesium</keyword>
<protein>
    <submittedName>
        <fullName evidence="7">Calcium ATPase</fullName>
    </submittedName>
</protein>
<dbReference type="GO" id="GO:0006874">
    <property type="term" value="P:intracellular calcium ion homeostasis"/>
    <property type="evidence" value="ECO:0007669"/>
    <property type="project" value="TreeGrafter"/>
</dbReference>
<dbReference type="AlphaFoldDB" id="A0A0D7AAX3"/>
<dbReference type="EMBL" id="KN881851">
    <property type="protein sequence ID" value="KIY48162.1"/>
    <property type="molecule type" value="Genomic_DNA"/>
</dbReference>
<dbReference type="GO" id="GO:0046872">
    <property type="term" value="F:metal ion binding"/>
    <property type="evidence" value="ECO:0007669"/>
    <property type="project" value="UniProtKB-KW"/>
</dbReference>
<comment type="subcellular location">
    <subcellularLocation>
        <location evidence="1">Endomembrane system</location>
        <topology evidence="1">Multi-pass membrane protein</topology>
    </subcellularLocation>
</comment>
<reference evidence="7 8" key="1">
    <citation type="journal article" date="2015" name="Fungal Genet. Biol.">
        <title>Evolution of novel wood decay mechanisms in Agaricales revealed by the genome sequences of Fistulina hepatica and Cylindrobasidium torrendii.</title>
        <authorList>
            <person name="Floudas D."/>
            <person name="Held B.W."/>
            <person name="Riley R."/>
            <person name="Nagy L.G."/>
            <person name="Koehler G."/>
            <person name="Ransdell A.S."/>
            <person name="Younus H."/>
            <person name="Chow J."/>
            <person name="Chiniquy J."/>
            <person name="Lipzen A."/>
            <person name="Tritt A."/>
            <person name="Sun H."/>
            <person name="Haridas S."/>
            <person name="LaButti K."/>
            <person name="Ohm R.A."/>
            <person name="Kues U."/>
            <person name="Blanchette R.A."/>
            <person name="Grigoriev I.V."/>
            <person name="Minto R.E."/>
            <person name="Hibbett D.S."/>
        </authorList>
    </citation>
    <scope>NUCLEOTIDE SEQUENCE [LARGE SCALE GENOMIC DNA]</scope>
    <source>
        <strain evidence="7 8">ATCC 64428</strain>
    </source>
</reference>
<keyword evidence="8" id="KW-1185">Reference proteome</keyword>
<dbReference type="Pfam" id="PF00689">
    <property type="entry name" value="Cation_ATPase_C"/>
    <property type="match status" value="1"/>
</dbReference>